<dbReference type="AlphaFoldDB" id="A0A4Y2VCY5"/>
<comment type="caution">
    <text evidence="1">The sequence shown here is derived from an EMBL/GenBank/DDBJ whole genome shotgun (WGS) entry which is preliminary data.</text>
</comment>
<reference evidence="1 2" key="1">
    <citation type="journal article" date="2019" name="Sci. Rep.">
        <title>Orb-weaving spider Araneus ventricosus genome elucidates the spidroin gene catalogue.</title>
        <authorList>
            <person name="Kono N."/>
            <person name="Nakamura H."/>
            <person name="Ohtoshi R."/>
            <person name="Moran D.A.P."/>
            <person name="Shinohara A."/>
            <person name="Yoshida Y."/>
            <person name="Fujiwara M."/>
            <person name="Mori M."/>
            <person name="Tomita M."/>
            <person name="Arakawa K."/>
        </authorList>
    </citation>
    <scope>NUCLEOTIDE SEQUENCE [LARGE SCALE GENOMIC DNA]</scope>
</reference>
<dbReference type="Proteomes" id="UP000499080">
    <property type="component" value="Unassembled WGS sequence"/>
</dbReference>
<dbReference type="EMBL" id="BGPR01045517">
    <property type="protein sequence ID" value="GBO22441.1"/>
    <property type="molecule type" value="Genomic_DNA"/>
</dbReference>
<keyword evidence="2" id="KW-1185">Reference proteome</keyword>
<protein>
    <submittedName>
        <fullName evidence="1">Uncharacterized protein</fullName>
    </submittedName>
</protein>
<proteinExistence type="predicted"/>
<gene>
    <name evidence="1" type="ORF">AVEN_85989_1</name>
</gene>
<organism evidence="1 2">
    <name type="scientific">Araneus ventricosus</name>
    <name type="common">Orbweaver spider</name>
    <name type="synonym">Epeira ventricosa</name>
    <dbReference type="NCBI Taxonomy" id="182803"/>
    <lineage>
        <taxon>Eukaryota</taxon>
        <taxon>Metazoa</taxon>
        <taxon>Ecdysozoa</taxon>
        <taxon>Arthropoda</taxon>
        <taxon>Chelicerata</taxon>
        <taxon>Arachnida</taxon>
        <taxon>Araneae</taxon>
        <taxon>Araneomorphae</taxon>
        <taxon>Entelegynae</taxon>
        <taxon>Araneoidea</taxon>
        <taxon>Araneidae</taxon>
        <taxon>Araneus</taxon>
    </lineage>
</organism>
<name>A0A4Y2VCY5_ARAVE</name>
<accession>A0A4Y2VCY5</accession>
<evidence type="ECO:0000313" key="2">
    <source>
        <dbReference type="Proteomes" id="UP000499080"/>
    </source>
</evidence>
<evidence type="ECO:0000313" key="1">
    <source>
        <dbReference type="EMBL" id="GBO22441.1"/>
    </source>
</evidence>
<sequence>MYGATNFQFQSSGDTFARAETSNRWLHGVYLLLSSRSHTCRHLSSMVCFRTWSSPEKGQKVLITIGSRRASAHHYDDVLESRIRYQSSGPSLNGLDCRFTEKSHVSLVILSNMNGTEYGAQANVA</sequence>